<dbReference type="InterPro" id="IPR003838">
    <property type="entry name" value="ABC3_permease_C"/>
</dbReference>
<keyword evidence="4 7" id="KW-1133">Transmembrane helix</keyword>
<feature type="domain" description="MacB-like periplasmic core" evidence="9">
    <location>
        <begin position="488"/>
        <end position="685"/>
    </location>
</feature>
<evidence type="ECO:0000256" key="1">
    <source>
        <dbReference type="ARBA" id="ARBA00004651"/>
    </source>
</evidence>
<evidence type="ECO:0000256" key="5">
    <source>
        <dbReference type="ARBA" id="ARBA00023136"/>
    </source>
</evidence>
<feature type="transmembrane region" description="Helical" evidence="7">
    <location>
        <begin position="411"/>
        <end position="430"/>
    </location>
</feature>
<feature type="transmembrane region" description="Helical" evidence="7">
    <location>
        <begin position="492"/>
        <end position="512"/>
    </location>
</feature>
<name>A0A6J4I4K8_9ACTN</name>
<reference evidence="10" key="1">
    <citation type="submission" date="2020-02" db="EMBL/GenBank/DDBJ databases">
        <authorList>
            <person name="Meier V. D."/>
        </authorList>
    </citation>
    <scope>NUCLEOTIDE SEQUENCE</scope>
    <source>
        <strain evidence="10">AVDCRST_MAG50</strain>
    </source>
</reference>
<dbReference type="PANTHER" id="PTHR30572">
    <property type="entry name" value="MEMBRANE COMPONENT OF TRANSPORTER-RELATED"/>
    <property type="match status" value="1"/>
</dbReference>
<dbReference type="Pfam" id="PF12704">
    <property type="entry name" value="MacB_PCD"/>
    <property type="match status" value="2"/>
</dbReference>
<evidence type="ECO:0000259" key="9">
    <source>
        <dbReference type="Pfam" id="PF12704"/>
    </source>
</evidence>
<evidence type="ECO:0000256" key="4">
    <source>
        <dbReference type="ARBA" id="ARBA00022989"/>
    </source>
</evidence>
<feature type="transmembrane region" description="Helical" evidence="7">
    <location>
        <begin position="268"/>
        <end position="292"/>
    </location>
</feature>
<dbReference type="GO" id="GO:0022857">
    <property type="term" value="F:transmembrane transporter activity"/>
    <property type="evidence" value="ECO:0007669"/>
    <property type="project" value="TreeGrafter"/>
</dbReference>
<dbReference type="Pfam" id="PF02687">
    <property type="entry name" value="FtsX"/>
    <property type="match status" value="2"/>
</dbReference>
<feature type="domain" description="ABC3 transporter permease C-terminal" evidence="8">
    <location>
        <begin position="271"/>
        <end position="389"/>
    </location>
</feature>
<proteinExistence type="inferred from homology"/>
<evidence type="ECO:0000256" key="6">
    <source>
        <dbReference type="ARBA" id="ARBA00038076"/>
    </source>
</evidence>
<feature type="transmembrane region" description="Helical" evidence="7">
    <location>
        <begin position="713"/>
        <end position="736"/>
    </location>
</feature>
<keyword evidence="3 7" id="KW-0812">Transmembrane</keyword>
<comment type="subcellular location">
    <subcellularLocation>
        <location evidence="1">Cell membrane</location>
        <topology evidence="1">Multi-pass membrane protein</topology>
    </subcellularLocation>
</comment>
<dbReference type="AlphaFoldDB" id="A0A6J4I4K8"/>
<evidence type="ECO:0000313" key="10">
    <source>
        <dbReference type="EMBL" id="CAA9240309.1"/>
    </source>
</evidence>
<evidence type="ECO:0000256" key="3">
    <source>
        <dbReference type="ARBA" id="ARBA00022692"/>
    </source>
</evidence>
<organism evidence="10">
    <name type="scientific">uncultured Acidimicrobiales bacterium</name>
    <dbReference type="NCBI Taxonomy" id="310071"/>
    <lineage>
        <taxon>Bacteria</taxon>
        <taxon>Bacillati</taxon>
        <taxon>Actinomycetota</taxon>
        <taxon>Acidimicrobiia</taxon>
        <taxon>Acidimicrobiales</taxon>
        <taxon>environmental samples</taxon>
    </lineage>
</organism>
<gene>
    <name evidence="10" type="ORF">AVDCRST_MAG50-2189</name>
</gene>
<evidence type="ECO:0000259" key="8">
    <source>
        <dbReference type="Pfam" id="PF02687"/>
    </source>
</evidence>
<feature type="transmembrane region" description="Helical" evidence="7">
    <location>
        <begin position="769"/>
        <end position="790"/>
    </location>
</feature>
<feature type="transmembrane region" description="Helical" evidence="7">
    <location>
        <begin position="802"/>
        <end position="825"/>
    </location>
</feature>
<dbReference type="GO" id="GO:0005886">
    <property type="term" value="C:plasma membrane"/>
    <property type="evidence" value="ECO:0007669"/>
    <property type="project" value="UniProtKB-SubCell"/>
</dbReference>
<protein>
    <submittedName>
        <fullName evidence="10">ABC transporter, fused permease protein</fullName>
    </submittedName>
</protein>
<sequence length="843" mass="86594">MLKVSLKGLLAHKRRLLGTCSAVLLGVAFLAGTLVLGDTIRASFDKVFADATAGTDAVVRGVETVSTEMGTQRRLISEGLLSQLERVDGVALVVPQAEGLAQIIGSDGQAIGGQGPPTLAGNWVNDPALNPYRIAEGREPRAAGEVVIDRGAADLGKLQLGGSVEIRTPDPVQMAIVGIATFGAEADNLGGTTYVGLTLDQAQELLLRREGQVTSFAVRADDGVEQDVLVERLRGVLPEGSEVLSGAALAEELNTDINEAFLGFFETFLLIFTGVALLVATFSIYNTFSVILAQRTRESALLRAIGASRGQVLLSIAIEALVIGVVAAVLGIVAGVLLASALRAAMDAAGFGLPPGGLAITPATIVTSLVVGVVVTLLASLVPAIKASGVAPLAALRDVAIDRTGTSKVRVVLGAALTAVGVALVLYAALATELNAAGPGAVLTIIGVVVSGPVVAKPMSRVLGAPLRARGMSGRLARENAMRNPRRTASTATALMLGVGVVTLFTVIGASIKSSIDDAVSQAFAGDLVISSNNFSGSGISPDAVVAMNALPEVDTAAAVSFGPVRLAGEDRLLTAVNPAELAQVLDIGVTEGSLVGLRPDQFAVFDDLATEKGWQLGTRVPVTFPDGVSAELTVGAIYGSAEITGPLVLPAAALEPHIARPVITTIILTLNDGVSIDRGQAAVQVVADEYGTPKVLDRDEYVDSIAGQINQFLTVVYVLLALSIVIALMGIANTLSLSVHERTRELGLLRAVGQTRGQLRSMVRWESVIIAVFGTLGGVAIGLFIAWAVVKALADEGFNAFAAPIGQLLIVLVVGALVGVLAGIRPARRAAKLDVLRAISTG</sequence>
<feature type="domain" description="ABC3 transporter permease C-terminal" evidence="8">
    <location>
        <begin position="719"/>
        <end position="835"/>
    </location>
</feature>
<feature type="domain" description="MacB-like periplasmic core" evidence="9">
    <location>
        <begin position="19"/>
        <end position="234"/>
    </location>
</feature>
<keyword evidence="5 7" id="KW-0472">Membrane</keyword>
<dbReference type="PANTHER" id="PTHR30572:SF4">
    <property type="entry name" value="ABC TRANSPORTER PERMEASE YTRF"/>
    <property type="match status" value="1"/>
</dbReference>
<dbReference type="EMBL" id="CADCTF010000087">
    <property type="protein sequence ID" value="CAA9240309.1"/>
    <property type="molecule type" value="Genomic_DNA"/>
</dbReference>
<feature type="transmembrane region" description="Helical" evidence="7">
    <location>
        <begin position="312"/>
        <end position="339"/>
    </location>
</feature>
<feature type="transmembrane region" description="Helical" evidence="7">
    <location>
        <begin position="359"/>
        <end position="382"/>
    </location>
</feature>
<comment type="similarity">
    <text evidence="6">Belongs to the ABC-4 integral membrane protein family.</text>
</comment>
<dbReference type="InterPro" id="IPR050250">
    <property type="entry name" value="Macrolide_Exporter_MacB"/>
</dbReference>
<dbReference type="InterPro" id="IPR025857">
    <property type="entry name" value="MacB_PCD"/>
</dbReference>
<keyword evidence="2" id="KW-1003">Cell membrane</keyword>
<accession>A0A6J4I4K8</accession>
<feature type="transmembrane region" description="Helical" evidence="7">
    <location>
        <begin position="436"/>
        <end position="456"/>
    </location>
</feature>
<evidence type="ECO:0000256" key="7">
    <source>
        <dbReference type="SAM" id="Phobius"/>
    </source>
</evidence>
<evidence type="ECO:0000256" key="2">
    <source>
        <dbReference type="ARBA" id="ARBA00022475"/>
    </source>
</evidence>